<dbReference type="Proteomes" id="UP000494363">
    <property type="component" value="Unassembled WGS sequence"/>
</dbReference>
<name>A0A6J5DHD0_9BURK</name>
<protein>
    <recommendedName>
        <fullName evidence="3">Lipoprotein</fullName>
    </recommendedName>
</protein>
<sequence>MKTLFICAVIMALVACNKDDDVSKKARAQDNLAPMSASQFRGNK</sequence>
<accession>A0A6J5DHD0</accession>
<keyword evidence="2" id="KW-1185">Reference proteome</keyword>
<evidence type="ECO:0008006" key="3">
    <source>
        <dbReference type="Google" id="ProtNLM"/>
    </source>
</evidence>
<dbReference type="EMBL" id="CADIKH010000007">
    <property type="protein sequence ID" value="CAB3752582.1"/>
    <property type="molecule type" value="Genomic_DNA"/>
</dbReference>
<evidence type="ECO:0000313" key="2">
    <source>
        <dbReference type="Proteomes" id="UP000494363"/>
    </source>
</evidence>
<reference evidence="1 2" key="1">
    <citation type="submission" date="2020-04" db="EMBL/GenBank/DDBJ databases">
        <authorList>
            <person name="De Canck E."/>
        </authorList>
    </citation>
    <scope>NUCLEOTIDE SEQUENCE [LARGE SCALE GENOMIC DNA]</scope>
    <source>
        <strain evidence="1 2">LMG 29542</strain>
    </source>
</reference>
<dbReference type="RefSeq" id="WP_377693742.1">
    <property type="nucleotide sequence ID" value="NZ_JBHLTK010000159.1"/>
</dbReference>
<organism evidence="1 2">
    <name type="scientific">Paraburkholderia humisilvae</name>
    <dbReference type="NCBI Taxonomy" id="627669"/>
    <lineage>
        <taxon>Bacteria</taxon>
        <taxon>Pseudomonadati</taxon>
        <taxon>Pseudomonadota</taxon>
        <taxon>Betaproteobacteria</taxon>
        <taxon>Burkholderiales</taxon>
        <taxon>Burkholderiaceae</taxon>
        <taxon>Paraburkholderia</taxon>
    </lineage>
</organism>
<gene>
    <name evidence="1" type="ORF">LMG29542_01821</name>
</gene>
<dbReference type="PROSITE" id="PS51257">
    <property type="entry name" value="PROKAR_LIPOPROTEIN"/>
    <property type="match status" value="1"/>
</dbReference>
<dbReference type="AlphaFoldDB" id="A0A6J5DHD0"/>
<proteinExistence type="predicted"/>
<evidence type="ECO:0000313" key="1">
    <source>
        <dbReference type="EMBL" id="CAB3752582.1"/>
    </source>
</evidence>